<dbReference type="PANTHER" id="PTHR46016:SF1">
    <property type="entry name" value="RING-TYPE DOMAIN-CONTAINING PROTEIN"/>
    <property type="match status" value="1"/>
</dbReference>
<dbReference type="GO" id="GO:0061630">
    <property type="term" value="F:ubiquitin protein ligase activity"/>
    <property type="evidence" value="ECO:0007669"/>
    <property type="project" value="TreeGrafter"/>
</dbReference>
<dbReference type="GO" id="GO:0000209">
    <property type="term" value="P:protein polyubiquitination"/>
    <property type="evidence" value="ECO:0007669"/>
    <property type="project" value="TreeGrafter"/>
</dbReference>
<dbReference type="EMBL" id="KB446545">
    <property type="protein sequence ID" value="EME39420.1"/>
    <property type="molecule type" value="Genomic_DNA"/>
</dbReference>
<name>M2YKM4_DOTSN</name>
<dbReference type="InterPro" id="IPR001841">
    <property type="entry name" value="Znf_RING"/>
</dbReference>
<dbReference type="Proteomes" id="UP000016933">
    <property type="component" value="Unassembled WGS sequence"/>
</dbReference>
<dbReference type="GO" id="GO:0006511">
    <property type="term" value="P:ubiquitin-dependent protein catabolic process"/>
    <property type="evidence" value="ECO:0007669"/>
    <property type="project" value="TreeGrafter"/>
</dbReference>
<keyword evidence="1" id="KW-0479">Metal-binding</keyword>
<evidence type="ECO:0000313" key="8">
    <source>
        <dbReference type="Proteomes" id="UP000016933"/>
    </source>
</evidence>
<dbReference type="SUPFAM" id="SSF57850">
    <property type="entry name" value="RING/U-box"/>
    <property type="match status" value="1"/>
</dbReference>
<dbReference type="SMART" id="SM00184">
    <property type="entry name" value="RING"/>
    <property type="match status" value="1"/>
</dbReference>
<dbReference type="PANTHER" id="PTHR46016">
    <property type="entry name" value="ZINC FINGER, RING/FYVE/PHD-TYPE"/>
    <property type="match status" value="1"/>
</dbReference>
<keyword evidence="3" id="KW-0862">Zinc</keyword>
<dbReference type="Pfam" id="PF13639">
    <property type="entry name" value="zf-RING_2"/>
    <property type="match status" value="1"/>
</dbReference>
<dbReference type="AlphaFoldDB" id="M2YKM4"/>
<evidence type="ECO:0000256" key="4">
    <source>
        <dbReference type="PROSITE-ProRule" id="PRU00175"/>
    </source>
</evidence>
<dbReference type="InterPro" id="IPR051438">
    <property type="entry name" value="RNF_E3_ubiq-protein_ligase"/>
</dbReference>
<dbReference type="InterPro" id="IPR017907">
    <property type="entry name" value="Znf_RING_CS"/>
</dbReference>
<protein>
    <recommendedName>
        <fullName evidence="6">RING-type domain-containing protein</fullName>
    </recommendedName>
</protein>
<feature type="region of interest" description="Disordered" evidence="5">
    <location>
        <begin position="1"/>
        <end position="20"/>
    </location>
</feature>
<keyword evidence="2 4" id="KW-0863">Zinc-finger</keyword>
<evidence type="ECO:0000256" key="3">
    <source>
        <dbReference type="ARBA" id="ARBA00022833"/>
    </source>
</evidence>
<dbReference type="GO" id="GO:0008270">
    <property type="term" value="F:zinc ion binding"/>
    <property type="evidence" value="ECO:0007669"/>
    <property type="project" value="UniProtKB-KW"/>
</dbReference>
<evidence type="ECO:0000256" key="2">
    <source>
        <dbReference type="ARBA" id="ARBA00022771"/>
    </source>
</evidence>
<dbReference type="OMA" id="GENEYLH"/>
<dbReference type="OrthoDB" id="3625779at2759"/>
<organism evidence="7 8">
    <name type="scientific">Dothistroma septosporum (strain NZE10 / CBS 128990)</name>
    <name type="common">Red band needle blight fungus</name>
    <name type="synonym">Mycosphaerella pini</name>
    <dbReference type="NCBI Taxonomy" id="675120"/>
    <lineage>
        <taxon>Eukaryota</taxon>
        <taxon>Fungi</taxon>
        <taxon>Dikarya</taxon>
        <taxon>Ascomycota</taxon>
        <taxon>Pezizomycotina</taxon>
        <taxon>Dothideomycetes</taxon>
        <taxon>Dothideomycetidae</taxon>
        <taxon>Mycosphaerellales</taxon>
        <taxon>Mycosphaerellaceae</taxon>
        <taxon>Dothistroma</taxon>
    </lineage>
</organism>
<accession>M2YKM4</accession>
<dbReference type="PROSITE" id="PS00518">
    <property type="entry name" value="ZF_RING_1"/>
    <property type="match status" value="1"/>
</dbReference>
<reference evidence="7 8" key="2">
    <citation type="journal article" date="2012" name="PLoS Pathog.">
        <title>Diverse lifestyles and strategies of plant pathogenesis encoded in the genomes of eighteen Dothideomycetes fungi.</title>
        <authorList>
            <person name="Ohm R.A."/>
            <person name="Feau N."/>
            <person name="Henrissat B."/>
            <person name="Schoch C.L."/>
            <person name="Horwitz B.A."/>
            <person name="Barry K.W."/>
            <person name="Condon B.J."/>
            <person name="Copeland A.C."/>
            <person name="Dhillon B."/>
            <person name="Glaser F."/>
            <person name="Hesse C.N."/>
            <person name="Kosti I."/>
            <person name="LaButti K."/>
            <person name="Lindquist E.A."/>
            <person name="Lucas S."/>
            <person name="Salamov A.A."/>
            <person name="Bradshaw R.E."/>
            <person name="Ciuffetti L."/>
            <person name="Hamelin R.C."/>
            <person name="Kema G.H.J."/>
            <person name="Lawrence C."/>
            <person name="Scott J.A."/>
            <person name="Spatafora J.W."/>
            <person name="Turgeon B.G."/>
            <person name="de Wit P.J.G.M."/>
            <person name="Zhong S."/>
            <person name="Goodwin S.B."/>
            <person name="Grigoriev I.V."/>
        </authorList>
    </citation>
    <scope>NUCLEOTIDE SEQUENCE [LARGE SCALE GENOMIC DNA]</scope>
    <source>
        <strain evidence="8">NZE10 / CBS 128990</strain>
    </source>
</reference>
<proteinExistence type="predicted"/>
<evidence type="ECO:0000256" key="5">
    <source>
        <dbReference type="SAM" id="MobiDB-lite"/>
    </source>
</evidence>
<dbReference type="HOGENOM" id="CLU_849986_0_0_1"/>
<dbReference type="PROSITE" id="PS50089">
    <property type="entry name" value="ZF_RING_2"/>
    <property type="match status" value="1"/>
</dbReference>
<dbReference type="eggNOG" id="ENOG502RV51">
    <property type="taxonomic scope" value="Eukaryota"/>
</dbReference>
<evidence type="ECO:0000256" key="1">
    <source>
        <dbReference type="ARBA" id="ARBA00022723"/>
    </source>
</evidence>
<gene>
    <name evidence="7" type="ORF">DOTSEDRAFT_75189</name>
</gene>
<dbReference type="InterPro" id="IPR013083">
    <property type="entry name" value="Znf_RING/FYVE/PHD"/>
</dbReference>
<feature type="domain" description="RING-type" evidence="6">
    <location>
        <begin position="46"/>
        <end position="84"/>
    </location>
</feature>
<reference evidence="8" key="1">
    <citation type="journal article" date="2012" name="PLoS Genet.">
        <title>The genomes of the fungal plant pathogens Cladosporium fulvum and Dothistroma septosporum reveal adaptation to different hosts and lifestyles but also signatures of common ancestry.</title>
        <authorList>
            <person name="de Wit P.J.G.M."/>
            <person name="van der Burgt A."/>
            <person name="Oekmen B."/>
            <person name="Stergiopoulos I."/>
            <person name="Abd-Elsalam K.A."/>
            <person name="Aerts A.L."/>
            <person name="Bahkali A.H."/>
            <person name="Beenen H.G."/>
            <person name="Chettri P."/>
            <person name="Cox M.P."/>
            <person name="Datema E."/>
            <person name="de Vries R.P."/>
            <person name="Dhillon B."/>
            <person name="Ganley A.R."/>
            <person name="Griffiths S.A."/>
            <person name="Guo Y."/>
            <person name="Hamelin R.C."/>
            <person name="Henrissat B."/>
            <person name="Kabir M.S."/>
            <person name="Jashni M.K."/>
            <person name="Kema G."/>
            <person name="Klaubauf S."/>
            <person name="Lapidus A."/>
            <person name="Levasseur A."/>
            <person name="Lindquist E."/>
            <person name="Mehrabi R."/>
            <person name="Ohm R.A."/>
            <person name="Owen T.J."/>
            <person name="Salamov A."/>
            <person name="Schwelm A."/>
            <person name="Schijlen E."/>
            <person name="Sun H."/>
            <person name="van den Burg H.A."/>
            <person name="van Ham R.C.H.J."/>
            <person name="Zhang S."/>
            <person name="Goodwin S.B."/>
            <person name="Grigoriev I.V."/>
            <person name="Collemare J."/>
            <person name="Bradshaw R.E."/>
        </authorList>
    </citation>
    <scope>NUCLEOTIDE SEQUENCE [LARGE SCALE GENOMIC DNA]</scope>
    <source>
        <strain evidence="8">NZE10 / CBS 128990</strain>
    </source>
</reference>
<sequence>MSRSSVHTLAPTEHNTTSQTMDLPGKDVFLAARLMPISVKDSKLLCTICWQPFTSPVQTPCKHIFCAECLVKWLTKVNSCPSDRTEFFRKDAATSKDNAASGDNLLTRQNERSRVYGWPEGIEPFLGNDGGFGLGTDDDLLDMSETDIAVRGKVICWMYFFDLWISDSVGDNEHLQDCDPNYIIHCDSTTLRSIVLAAIQRLASAPADNTAMHGLCRAEWVRVYCRISERLRYKTISPPKVSTLKNILVNLLEPWKYATSEPDFSRRTPGVVLNDEVRRFGADLQVLIRWVVWAAADEHARYEIEPEANISPEVAERMVRVGSKLRP</sequence>
<keyword evidence="8" id="KW-1185">Reference proteome</keyword>
<dbReference type="Gene3D" id="3.30.40.10">
    <property type="entry name" value="Zinc/RING finger domain, C3HC4 (zinc finger)"/>
    <property type="match status" value="1"/>
</dbReference>
<evidence type="ECO:0000259" key="6">
    <source>
        <dbReference type="PROSITE" id="PS50089"/>
    </source>
</evidence>
<evidence type="ECO:0000313" key="7">
    <source>
        <dbReference type="EMBL" id="EME39420.1"/>
    </source>
</evidence>